<protein>
    <recommendedName>
        <fullName evidence="11">Peptidase M43 pregnancy-associated plasma-A domain-containing protein</fullName>
    </recommendedName>
</protein>
<evidence type="ECO:0000256" key="1">
    <source>
        <dbReference type="ARBA" id="ARBA00008721"/>
    </source>
</evidence>
<keyword evidence="6" id="KW-0862">Zinc</keyword>
<keyword evidence="2" id="KW-0645">Protease</keyword>
<comment type="similarity">
    <text evidence="1">Belongs to the peptidase M43B family.</text>
</comment>
<evidence type="ECO:0000256" key="2">
    <source>
        <dbReference type="ARBA" id="ARBA00022670"/>
    </source>
</evidence>
<dbReference type="InterPro" id="IPR024079">
    <property type="entry name" value="MetalloPept_cat_dom_sf"/>
</dbReference>
<keyword evidence="5" id="KW-0378">Hydrolase</keyword>
<proteinExistence type="inferred from homology"/>
<dbReference type="GO" id="GO:0006508">
    <property type="term" value="P:proteolysis"/>
    <property type="evidence" value="ECO:0007669"/>
    <property type="project" value="UniProtKB-KW"/>
</dbReference>
<feature type="domain" description="Peptidase M43 pregnancy-associated plasma-A" evidence="11">
    <location>
        <begin position="152"/>
        <end position="297"/>
    </location>
</feature>
<feature type="region of interest" description="Disordered" evidence="9">
    <location>
        <begin position="244"/>
        <end position="264"/>
    </location>
</feature>
<dbReference type="SUPFAM" id="SSF55486">
    <property type="entry name" value="Metalloproteases ('zincins'), catalytic domain"/>
    <property type="match status" value="1"/>
</dbReference>
<name>S4W5E1_9BACT</name>
<dbReference type="Pfam" id="PF13517">
    <property type="entry name" value="FG-GAP_3"/>
    <property type="match status" value="1"/>
</dbReference>
<keyword evidence="3" id="KW-0479">Metal-binding</keyword>
<evidence type="ECO:0000313" key="12">
    <source>
        <dbReference type="EMBL" id="AGO87881.1"/>
    </source>
</evidence>
<dbReference type="Gene3D" id="3.40.390.10">
    <property type="entry name" value="Collagenase (Catalytic Domain)"/>
    <property type="match status" value="1"/>
</dbReference>
<keyword evidence="8" id="KW-1015">Disulfide bond</keyword>
<feature type="compositionally biased region" description="Polar residues" evidence="9">
    <location>
        <begin position="250"/>
        <end position="261"/>
    </location>
</feature>
<dbReference type="AlphaFoldDB" id="S4W5E1"/>
<evidence type="ECO:0000256" key="9">
    <source>
        <dbReference type="SAM" id="MobiDB-lite"/>
    </source>
</evidence>
<evidence type="ECO:0000256" key="6">
    <source>
        <dbReference type="ARBA" id="ARBA00022833"/>
    </source>
</evidence>
<evidence type="ECO:0000256" key="3">
    <source>
        <dbReference type="ARBA" id="ARBA00022723"/>
    </source>
</evidence>
<reference evidence="12" key="1">
    <citation type="journal article" date="2014" name="ISME J.">
        <title>Genomic properties of Marine Group A bacteria indicate a role in the marine sulfur cycle.</title>
        <authorList>
            <person name="Wright J.J."/>
            <person name="Mewis K."/>
            <person name="Hanson N.W."/>
            <person name="Konwar K.M."/>
            <person name="Maas K.R."/>
            <person name="Hallam S.J."/>
        </authorList>
    </citation>
    <scope>NUCLEOTIDE SEQUENCE</scope>
</reference>
<evidence type="ECO:0000256" key="8">
    <source>
        <dbReference type="ARBA" id="ARBA00023157"/>
    </source>
</evidence>
<dbReference type="SUPFAM" id="SSF69318">
    <property type="entry name" value="Integrin alpha N-terminal domain"/>
    <property type="match status" value="2"/>
</dbReference>
<accession>S4W5E1</accession>
<dbReference type="EMBL" id="KF170417">
    <property type="protein sequence ID" value="AGO87881.1"/>
    <property type="molecule type" value="Genomic_DNA"/>
</dbReference>
<sequence>MIKTATSLLIFALIAQPVIMVAQSASIVDDNELDPAFTNNRQIPCATPDPTVDQIIQSKTEVDEWLLENNTRDRDQVIIYVVWHAIHASDNTGNISESRISGQIDAMNVAYSNNNTNISFILDSINRVENDDWFSGWSSDTEGLDGEGMQALSFDPAHYLNIYSVELWNSGSGGFVTYGYTYSPHTNNYPEDHYRQGFTIDHKVVYGGSSYSSSTAPHEAGHYLGLYHTFQTDCVAPDDAVDDTPRNDSEYVQTCSNQDTCPNDPGNDPVENYMNYSDDWCQTVFTPGQSDRMQAIIDLYHPSLLDNQAFYPLLAVDGYSFLQDTDGDSRFNPGDTSRVKIVMANEWGGDAVNIALTLESTDPRISILDNSISFDGSPLGDITIPPGEISSTVFDWFLVTADAGAIPGTIPCTVTITAGTEEYPYQEVVDLNLDLTLSQFGFPLTGIIVKSSPIVADLNSDGLKEIYFGSDNEALHGYNSFGEELDGFPFESTDRVRSSPAIGDVDNDGAMEIVFGNSAGKLYIIDSDGSRELAYTILGFIEGSPALVDIDGDQDLEIAFTTTTSSGGQLYVIHHNGITVSGFPKELGSMWAGPAVHDIDNDGLFDVVVTTYDKEIYAIEANGGTVKSGFPFVTDGRFSTAPIIVDVDSDGDYEIVAGNNNGALYVLHHDGTIFAEYDTGDDIRGGISVCDLNNDGQLDLLFGGYDDNVHVWDPVANELLDGWPVDLGFNILSEPLVADLDGDGQLEVLAARKTGKIFAYESDGSMMPNFPILINGSIESTPVIEDIDNDGDLEIVVGSSSGLDVIDIKSSAELMDNWSVYRGTINRAGVYDASVMAAEGNKDILPKSFYVSSNYPNPFNPTTNFYIDVPASGKLAVRIFDVNGRLIKELINTQVNAGRVQGQWSGKNEFDMLSPTGIYFLHVQTATNYHVQKLALVK</sequence>
<keyword evidence="4 10" id="KW-0732">Signal</keyword>
<dbReference type="InterPro" id="IPR026444">
    <property type="entry name" value="Secre_tail"/>
</dbReference>
<evidence type="ECO:0000259" key="11">
    <source>
        <dbReference type="Pfam" id="PF05572"/>
    </source>
</evidence>
<dbReference type="InterPro" id="IPR008754">
    <property type="entry name" value="Peptidase_M43"/>
</dbReference>
<dbReference type="InterPro" id="IPR015943">
    <property type="entry name" value="WD40/YVTN_repeat-like_dom_sf"/>
</dbReference>
<dbReference type="Gene3D" id="2.60.40.4070">
    <property type="match status" value="1"/>
</dbReference>
<dbReference type="Gene3D" id="2.130.10.10">
    <property type="entry name" value="YVTN repeat-like/Quinoprotein amine dehydrogenase"/>
    <property type="match status" value="1"/>
</dbReference>
<dbReference type="PANTHER" id="PTHR47466:SF1">
    <property type="entry name" value="METALLOPROTEASE MEP1 (AFU_ORTHOLOGUE AFUA_1G07730)-RELATED"/>
    <property type="match status" value="1"/>
</dbReference>
<feature type="chain" id="PRO_5004524938" description="Peptidase M43 pregnancy-associated plasma-A domain-containing protein" evidence="10">
    <location>
        <begin position="23"/>
        <end position="938"/>
    </location>
</feature>
<dbReference type="InterPro" id="IPR028994">
    <property type="entry name" value="Integrin_alpha_N"/>
</dbReference>
<dbReference type="GO" id="GO:0008237">
    <property type="term" value="F:metallopeptidase activity"/>
    <property type="evidence" value="ECO:0007669"/>
    <property type="project" value="UniProtKB-KW"/>
</dbReference>
<keyword evidence="7" id="KW-0482">Metalloprotease</keyword>
<evidence type="ECO:0000256" key="7">
    <source>
        <dbReference type="ARBA" id="ARBA00023049"/>
    </source>
</evidence>
<feature type="signal peptide" evidence="10">
    <location>
        <begin position="1"/>
        <end position="22"/>
    </location>
</feature>
<organism evidence="12">
    <name type="scientific">uncultured bacterium FPPP_33K14</name>
    <dbReference type="NCBI Taxonomy" id="1343846"/>
    <lineage>
        <taxon>Bacteria</taxon>
        <taxon>environmental samples</taxon>
    </lineage>
</organism>
<dbReference type="NCBIfam" id="TIGR04183">
    <property type="entry name" value="Por_Secre_tail"/>
    <property type="match status" value="1"/>
</dbReference>
<dbReference type="Pfam" id="PF05572">
    <property type="entry name" value="Peptidase_M43"/>
    <property type="match status" value="1"/>
</dbReference>
<evidence type="ECO:0000256" key="5">
    <source>
        <dbReference type="ARBA" id="ARBA00022801"/>
    </source>
</evidence>
<evidence type="ECO:0000256" key="10">
    <source>
        <dbReference type="SAM" id="SignalP"/>
    </source>
</evidence>
<dbReference type="InterPro" id="IPR013517">
    <property type="entry name" value="FG-GAP"/>
</dbReference>
<dbReference type="PANTHER" id="PTHR47466">
    <property type="match status" value="1"/>
</dbReference>
<dbReference type="GO" id="GO:0046872">
    <property type="term" value="F:metal ion binding"/>
    <property type="evidence" value="ECO:0007669"/>
    <property type="project" value="UniProtKB-KW"/>
</dbReference>
<evidence type="ECO:0000256" key="4">
    <source>
        <dbReference type="ARBA" id="ARBA00022729"/>
    </source>
</evidence>